<keyword evidence="3 7" id="KW-0699">rRNA-binding</keyword>
<dbReference type="InterPro" id="IPR031309">
    <property type="entry name" value="Ribosomal_uL5_C"/>
</dbReference>
<protein>
    <recommendedName>
        <fullName evidence="7">Large ribosomal subunit protein uL5</fullName>
    </recommendedName>
</protein>
<comment type="similarity">
    <text evidence="1 7 8">Belongs to the universal ribosomal protein uL5 family.</text>
</comment>
<dbReference type="GO" id="GO:0000049">
    <property type="term" value="F:tRNA binding"/>
    <property type="evidence" value="ECO:0007669"/>
    <property type="project" value="UniProtKB-UniRule"/>
</dbReference>
<dbReference type="HAMAP" id="MF_01333_A">
    <property type="entry name" value="Ribosomal_uL5_A"/>
    <property type="match status" value="1"/>
</dbReference>
<keyword evidence="5 7" id="KW-0689">Ribosomal protein</keyword>
<dbReference type="GO" id="GO:0006412">
    <property type="term" value="P:translation"/>
    <property type="evidence" value="ECO:0007669"/>
    <property type="project" value="UniProtKB-UniRule"/>
</dbReference>
<dbReference type="SUPFAM" id="SSF55282">
    <property type="entry name" value="RL5-like"/>
    <property type="match status" value="1"/>
</dbReference>
<evidence type="ECO:0000256" key="7">
    <source>
        <dbReference type="HAMAP-Rule" id="MF_01333"/>
    </source>
</evidence>
<dbReference type="GO" id="GO:0019843">
    <property type="term" value="F:rRNA binding"/>
    <property type="evidence" value="ECO:0007669"/>
    <property type="project" value="UniProtKB-UniRule"/>
</dbReference>
<accession>A0A1L2JK80</accession>
<comment type="subunit">
    <text evidence="7">Part of the 50S ribosomal subunit; contacts the 5S rRNA and probably tRNA. Forms a bridge to the 30S subunit in the 70S ribosome.</text>
</comment>
<dbReference type="InterPro" id="IPR031310">
    <property type="entry name" value="Ribosomal_uL5_N"/>
</dbReference>
<dbReference type="NCBIfam" id="NF003258">
    <property type="entry name" value="PRK04219.1"/>
    <property type="match status" value="1"/>
</dbReference>
<feature type="domain" description="Large ribosomal subunit protein uL5 N-terminal" evidence="9">
    <location>
        <begin position="14"/>
        <end position="66"/>
    </location>
</feature>
<keyword evidence="4 7" id="KW-0694">RNA-binding</keyword>
<dbReference type="EMBL" id="KX765050">
    <property type="protein sequence ID" value="AOZ56136.1"/>
    <property type="molecule type" value="Genomic_DNA"/>
</dbReference>
<evidence type="ECO:0000256" key="1">
    <source>
        <dbReference type="ARBA" id="ARBA00008553"/>
    </source>
</evidence>
<dbReference type="FunFam" id="3.30.1440.10:FF:000002">
    <property type="entry name" value="60S ribosomal protein L11"/>
    <property type="match status" value="1"/>
</dbReference>
<evidence type="ECO:0000256" key="4">
    <source>
        <dbReference type="ARBA" id="ARBA00022884"/>
    </source>
</evidence>
<gene>
    <name evidence="7" type="primary">rpl5</name>
</gene>
<dbReference type="AlphaFoldDB" id="A0A1L2JK80"/>
<evidence type="ECO:0000256" key="8">
    <source>
        <dbReference type="RuleBase" id="RU003930"/>
    </source>
</evidence>
<dbReference type="Gene3D" id="3.30.1440.10">
    <property type="match status" value="1"/>
</dbReference>
<keyword evidence="6 7" id="KW-0687">Ribonucleoprotein</keyword>
<reference evidence="11" key="1">
    <citation type="journal article" date="2017" name="Nature">
        <title>Metagenomic exploration of ASGARD archaea illuminates the origin of cellular complexity in eukaryotes.</title>
        <authorList>
            <person name="Zaremba-Niedzwiedzka K."/>
            <person name="Caceres E.F."/>
            <person name="Saw J.H.W."/>
            <person name="Backstrom D."/>
            <person name="Juzokaite L."/>
            <person name="Vancaester E."/>
            <person name="Seitz K.W."/>
            <person name="Anantharaman K."/>
            <person name="Starnawski P."/>
            <person name="Kjeldsen K.U."/>
            <person name="Stott M.B."/>
            <person name="Nunoura T."/>
            <person name="Banfield J.F."/>
            <person name="Schramm A."/>
            <person name="Baker B.J."/>
            <person name="Spang A."/>
            <person name="Ettema T.J.G."/>
        </authorList>
    </citation>
    <scope>NUCLEOTIDE SEQUENCE</scope>
    <source>
        <strain evidence="11">TIV_1</strain>
    </source>
</reference>
<proteinExistence type="inferred from homology"/>
<dbReference type="Pfam" id="PF00281">
    <property type="entry name" value="Ribosomal_L5"/>
    <property type="match status" value="1"/>
</dbReference>
<name>A0A1L2JK80_9CREN</name>
<evidence type="ECO:0000256" key="6">
    <source>
        <dbReference type="ARBA" id="ARBA00023274"/>
    </source>
</evidence>
<dbReference type="InterPro" id="IPR022804">
    <property type="entry name" value="Ribosomal_uL5_arc"/>
</dbReference>
<dbReference type="Pfam" id="PF00673">
    <property type="entry name" value="Ribosomal_L5_C"/>
    <property type="match status" value="1"/>
</dbReference>
<keyword evidence="2 7" id="KW-0820">tRNA-binding</keyword>
<evidence type="ECO:0000256" key="5">
    <source>
        <dbReference type="ARBA" id="ARBA00022980"/>
    </source>
</evidence>
<dbReference type="InterPro" id="IPR057266">
    <property type="entry name" value="Ribosomal_uL5_euk/arc-type"/>
</dbReference>
<dbReference type="GO" id="GO:0003735">
    <property type="term" value="F:structural constituent of ribosome"/>
    <property type="evidence" value="ECO:0007669"/>
    <property type="project" value="InterPro"/>
</dbReference>
<evidence type="ECO:0000259" key="10">
    <source>
        <dbReference type="Pfam" id="PF00673"/>
    </source>
</evidence>
<dbReference type="InterPro" id="IPR002132">
    <property type="entry name" value="Ribosomal_uL5"/>
</dbReference>
<dbReference type="GO" id="GO:0005840">
    <property type="term" value="C:ribosome"/>
    <property type="evidence" value="ECO:0007669"/>
    <property type="project" value="UniProtKB-KW"/>
</dbReference>
<dbReference type="GO" id="GO:1990904">
    <property type="term" value="C:ribonucleoprotein complex"/>
    <property type="evidence" value="ECO:0007669"/>
    <property type="project" value="UniProtKB-KW"/>
</dbReference>
<evidence type="ECO:0000256" key="3">
    <source>
        <dbReference type="ARBA" id="ARBA00022730"/>
    </source>
</evidence>
<dbReference type="InterPro" id="IPR022803">
    <property type="entry name" value="Ribosomal_uL5_dom_sf"/>
</dbReference>
<feature type="domain" description="Large ribosomal subunit protein uL5 C-terminal" evidence="10">
    <location>
        <begin position="72"/>
        <end position="168"/>
    </location>
</feature>
<dbReference type="PANTHER" id="PTHR11994">
    <property type="entry name" value="60S RIBOSOMAL PROTEIN L11-RELATED"/>
    <property type="match status" value="1"/>
</dbReference>
<evidence type="ECO:0000256" key="2">
    <source>
        <dbReference type="ARBA" id="ARBA00022555"/>
    </source>
</evidence>
<organism evidence="11">
    <name type="scientific">uncultured korarchaeote</name>
    <dbReference type="NCBI Taxonomy" id="161241"/>
    <lineage>
        <taxon>Archaea</taxon>
        <taxon>Thermoproteota</taxon>
        <taxon>environmental samples</taxon>
    </lineage>
</organism>
<dbReference type="PIRSF" id="PIRSF002161">
    <property type="entry name" value="Ribosomal_L5"/>
    <property type="match status" value="1"/>
</dbReference>
<comment type="function">
    <text evidence="7">This is 1 of the proteins that bind and probably mediate the attachment of the 5S RNA into the large ribosomal subunit, where it forms part of the central protuberance. In the 70S ribosome it contacts protein S13 of the 30S subunit (bridge B1b), connecting the 2 subunits; this bridge is implicated in subunit movement. May contact the P site tRNA; the 5S rRNA and some of its associated proteins might help stabilize positioning of ribosome-bound tRNAs.</text>
</comment>
<evidence type="ECO:0000259" key="9">
    <source>
        <dbReference type="Pfam" id="PF00281"/>
    </source>
</evidence>
<evidence type="ECO:0000313" key="11">
    <source>
        <dbReference type="EMBL" id="AOZ56136.1"/>
    </source>
</evidence>
<sequence length="180" mass="20673">MSYRDEVIKDWKNNPMRKPRIASVCLNICVGTSGEPLEKAVRILETLTGQKPSRRKAKRTIRSFGIHKGEAIACIVTVRGKKAYEILDRVSQAVNKEIRKSSFDKNGNFGFGIEEHIDIPGMKYDPDIGIYGMNVYVTLERPGYRVKKRRIKRHKIGSKHRITREEAIIFAEEILGFKVR</sequence>